<reference evidence="2" key="2">
    <citation type="submission" date="2022-01" db="EMBL/GenBank/DDBJ databases">
        <authorList>
            <person name="Yamashiro T."/>
            <person name="Shiraishi A."/>
            <person name="Satake H."/>
            <person name="Nakayama K."/>
        </authorList>
    </citation>
    <scope>NUCLEOTIDE SEQUENCE</scope>
</reference>
<protein>
    <submittedName>
        <fullName evidence="2">Uncharacterized protein</fullName>
    </submittedName>
</protein>
<organism evidence="2 3">
    <name type="scientific">Tanacetum coccineum</name>
    <dbReference type="NCBI Taxonomy" id="301880"/>
    <lineage>
        <taxon>Eukaryota</taxon>
        <taxon>Viridiplantae</taxon>
        <taxon>Streptophyta</taxon>
        <taxon>Embryophyta</taxon>
        <taxon>Tracheophyta</taxon>
        <taxon>Spermatophyta</taxon>
        <taxon>Magnoliopsida</taxon>
        <taxon>eudicotyledons</taxon>
        <taxon>Gunneridae</taxon>
        <taxon>Pentapetalae</taxon>
        <taxon>asterids</taxon>
        <taxon>campanulids</taxon>
        <taxon>Asterales</taxon>
        <taxon>Asteraceae</taxon>
        <taxon>Asteroideae</taxon>
        <taxon>Anthemideae</taxon>
        <taxon>Anthemidinae</taxon>
        <taxon>Tanacetum</taxon>
    </lineage>
</organism>
<sequence length="82" mass="9088">MELLPKLRLNDDVILFNVLVVPEYTDFDKMIKSSGDWSSKLSEIKAKSSPSPYDDIGGPSRREGGVHQPGLDGILVVRESDE</sequence>
<name>A0ABQ5CMX9_9ASTR</name>
<proteinExistence type="predicted"/>
<dbReference type="Proteomes" id="UP001151760">
    <property type="component" value="Unassembled WGS sequence"/>
</dbReference>
<evidence type="ECO:0000313" key="2">
    <source>
        <dbReference type="EMBL" id="GJT27241.1"/>
    </source>
</evidence>
<dbReference type="EMBL" id="BQNB010014360">
    <property type="protein sequence ID" value="GJT27241.1"/>
    <property type="molecule type" value="Genomic_DNA"/>
</dbReference>
<keyword evidence="3" id="KW-1185">Reference proteome</keyword>
<comment type="caution">
    <text evidence="2">The sequence shown here is derived from an EMBL/GenBank/DDBJ whole genome shotgun (WGS) entry which is preliminary data.</text>
</comment>
<evidence type="ECO:0000256" key="1">
    <source>
        <dbReference type="SAM" id="MobiDB-lite"/>
    </source>
</evidence>
<evidence type="ECO:0000313" key="3">
    <source>
        <dbReference type="Proteomes" id="UP001151760"/>
    </source>
</evidence>
<reference evidence="2" key="1">
    <citation type="journal article" date="2022" name="Int. J. Mol. Sci.">
        <title>Draft Genome of Tanacetum Coccineum: Genomic Comparison of Closely Related Tanacetum-Family Plants.</title>
        <authorList>
            <person name="Yamashiro T."/>
            <person name="Shiraishi A."/>
            <person name="Nakayama K."/>
            <person name="Satake H."/>
        </authorList>
    </citation>
    <scope>NUCLEOTIDE SEQUENCE</scope>
</reference>
<accession>A0ABQ5CMX9</accession>
<gene>
    <name evidence="2" type="ORF">Tco_0907516</name>
</gene>
<feature type="region of interest" description="Disordered" evidence="1">
    <location>
        <begin position="42"/>
        <end position="73"/>
    </location>
</feature>